<dbReference type="Proteomes" id="UP000735874">
    <property type="component" value="Unassembled WGS sequence"/>
</dbReference>
<evidence type="ECO:0000313" key="5">
    <source>
        <dbReference type="EMBL" id="KAG3220470.1"/>
    </source>
</evidence>
<dbReference type="Proteomes" id="UP000760860">
    <property type="component" value="Unassembled WGS sequence"/>
</dbReference>
<gene>
    <name evidence="1" type="ORF">PC113_g9041</name>
    <name evidence="2" type="ORF">PC115_g9694</name>
    <name evidence="3" type="ORF">PC117_g9019</name>
    <name evidence="4" type="ORF">PC118_g5764</name>
    <name evidence="5" type="ORF">PC129_g8778</name>
</gene>
<dbReference type="VEuPathDB" id="FungiDB:PC110_g23373"/>
<dbReference type="Proteomes" id="UP000736787">
    <property type="component" value="Unassembled WGS sequence"/>
</dbReference>
<dbReference type="EMBL" id="RCMI01000272">
    <property type="protein sequence ID" value="KAG2920834.1"/>
    <property type="molecule type" value="Genomic_DNA"/>
</dbReference>
<accession>A0A8T1CFZ1</accession>
<evidence type="ECO:0000313" key="1">
    <source>
        <dbReference type="EMBL" id="KAG2859336.1"/>
    </source>
</evidence>
<proteinExistence type="predicted"/>
<name>A0A8T1CFZ1_9STRA</name>
<dbReference type="EMBL" id="RCMG01000220">
    <property type="protein sequence ID" value="KAG2859336.1"/>
    <property type="molecule type" value="Genomic_DNA"/>
</dbReference>
<dbReference type="Gene3D" id="3.30.420.10">
    <property type="entry name" value="Ribonuclease H-like superfamily/Ribonuclease H"/>
    <property type="match status" value="1"/>
</dbReference>
<evidence type="ECO:0000313" key="6">
    <source>
        <dbReference type="Proteomes" id="UP000774804"/>
    </source>
</evidence>
<evidence type="ECO:0000313" key="4">
    <source>
        <dbReference type="EMBL" id="KAG2990201.1"/>
    </source>
</evidence>
<dbReference type="AlphaFoldDB" id="A0A8T1CFZ1"/>
<sequence length="168" mass="18492">MLREKVFPAIREKWSGRKSTTIKVQQDNAGPHVQDDNADIIEAGQEGGWDIQMVSQPPRSPDMDVLDLGFFNSLQSLQHKTPTFDTDGLFAAVEASFAKAGSRTLDKCFLTLQKVLGTAIACKGGNNYSLPRVRKCHIRNGISPIALPVDDSVVAEGYRHLRQLQLTA</sequence>
<evidence type="ECO:0000313" key="3">
    <source>
        <dbReference type="EMBL" id="KAG2944548.1"/>
    </source>
</evidence>
<dbReference type="EMBL" id="RCML01000121">
    <property type="protein sequence ID" value="KAG2990201.1"/>
    <property type="molecule type" value="Genomic_DNA"/>
</dbReference>
<comment type="caution">
    <text evidence="2">The sequence shown here is derived from an EMBL/GenBank/DDBJ whole genome shotgun (WGS) entry which is preliminary data.</text>
</comment>
<organism evidence="2 6">
    <name type="scientific">Phytophthora cactorum</name>
    <dbReference type="NCBI Taxonomy" id="29920"/>
    <lineage>
        <taxon>Eukaryota</taxon>
        <taxon>Sar</taxon>
        <taxon>Stramenopiles</taxon>
        <taxon>Oomycota</taxon>
        <taxon>Peronosporomycetes</taxon>
        <taxon>Peronosporales</taxon>
        <taxon>Peronosporaceae</taxon>
        <taxon>Phytophthora</taxon>
    </lineage>
</organism>
<dbReference type="EMBL" id="RCMV01000262">
    <property type="protein sequence ID" value="KAG3220470.1"/>
    <property type="molecule type" value="Genomic_DNA"/>
</dbReference>
<protein>
    <submittedName>
        <fullName evidence="2">Uncharacterized protein</fullName>
    </submittedName>
</protein>
<dbReference type="PANTHER" id="PTHR47169:SF2">
    <property type="entry name" value="OS01G0541250 PROTEIN"/>
    <property type="match status" value="1"/>
</dbReference>
<dbReference type="Proteomes" id="UP000697107">
    <property type="component" value="Unassembled WGS sequence"/>
</dbReference>
<reference evidence="2" key="1">
    <citation type="submission" date="2018-10" db="EMBL/GenBank/DDBJ databases">
        <title>Effector identification in a new, highly contiguous assembly of the strawberry crown rot pathogen Phytophthora cactorum.</title>
        <authorList>
            <person name="Armitage A.D."/>
            <person name="Nellist C.F."/>
            <person name="Bates H."/>
            <person name="Vickerstaff R.J."/>
            <person name="Harrison R.J."/>
        </authorList>
    </citation>
    <scope>NUCLEOTIDE SEQUENCE</scope>
    <source>
        <strain evidence="1">15-7</strain>
        <strain evidence="2">4032</strain>
        <strain evidence="3">4040</strain>
        <strain evidence="4">P415</strain>
        <strain evidence="5">P421</strain>
    </source>
</reference>
<dbReference type="GO" id="GO:0003676">
    <property type="term" value="F:nucleic acid binding"/>
    <property type="evidence" value="ECO:0007669"/>
    <property type="project" value="InterPro"/>
</dbReference>
<evidence type="ECO:0000313" key="2">
    <source>
        <dbReference type="EMBL" id="KAG2920834.1"/>
    </source>
</evidence>
<dbReference type="InterPro" id="IPR036397">
    <property type="entry name" value="RNaseH_sf"/>
</dbReference>
<dbReference type="EMBL" id="RCMK01000201">
    <property type="protein sequence ID" value="KAG2944548.1"/>
    <property type="molecule type" value="Genomic_DNA"/>
</dbReference>
<dbReference type="Proteomes" id="UP000774804">
    <property type="component" value="Unassembled WGS sequence"/>
</dbReference>
<dbReference type="PANTHER" id="PTHR47169">
    <property type="entry name" value="OS01G0541250 PROTEIN"/>
    <property type="match status" value="1"/>
</dbReference>